<evidence type="ECO:0000256" key="3">
    <source>
        <dbReference type="ARBA" id="ARBA00023157"/>
    </source>
</evidence>
<name>A0AAV7JZ95_9METZ</name>
<comment type="subcellular location">
    <subcellularLocation>
        <location evidence="1">Membrane</location>
    </subcellularLocation>
</comment>
<gene>
    <name evidence="7" type="ORF">LOD99_11453</name>
</gene>
<dbReference type="InterPro" id="IPR000436">
    <property type="entry name" value="Sushi_SCR_CCP_dom"/>
</dbReference>
<dbReference type="AlphaFoldDB" id="A0AAV7JZ95"/>
<dbReference type="SUPFAM" id="SSF57535">
    <property type="entry name" value="Complement control module/SCR domain"/>
    <property type="match status" value="1"/>
</dbReference>
<dbReference type="InterPro" id="IPR035976">
    <property type="entry name" value="Sushi/SCR/CCP_sf"/>
</dbReference>
<evidence type="ECO:0000256" key="1">
    <source>
        <dbReference type="ARBA" id="ARBA00004370"/>
    </source>
</evidence>
<keyword evidence="8" id="KW-1185">Reference proteome</keyword>
<organism evidence="7 8">
    <name type="scientific">Oopsacas minuta</name>
    <dbReference type="NCBI Taxonomy" id="111878"/>
    <lineage>
        <taxon>Eukaryota</taxon>
        <taxon>Metazoa</taxon>
        <taxon>Porifera</taxon>
        <taxon>Hexactinellida</taxon>
        <taxon>Hexasterophora</taxon>
        <taxon>Lyssacinosida</taxon>
        <taxon>Leucopsacidae</taxon>
        <taxon>Oopsacas</taxon>
    </lineage>
</organism>
<keyword evidence="5" id="KW-0812">Transmembrane</keyword>
<evidence type="ECO:0000256" key="2">
    <source>
        <dbReference type="ARBA" id="ARBA00023136"/>
    </source>
</evidence>
<protein>
    <submittedName>
        <fullName evidence="7">Protein mesh-like</fullName>
    </submittedName>
</protein>
<keyword evidence="2 5" id="KW-0472">Membrane</keyword>
<dbReference type="CDD" id="cd00033">
    <property type="entry name" value="CCP"/>
    <property type="match status" value="1"/>
</dbReference>
<evidence type="ECO:0000313" key="8">
    <source>
        <dbReference type="Proteomes" id="UP001165289"/>
    </source>
</evidence>
<evidence type="ECO:0000313" key="7">
    <source>
        <dbReference type="EMBL" id="KAI6654222.1"/>
    </source>
</evidence>
<reference evidence="7 8" key="1">
    <citation type="journal article" date="2023" name="BMC Biol.">
        <title>The compact genome of the sponge Oopsacas minuta (Hexactinellida) is lacking key metazoan core genes.</title>
        <authorList>
            <person name="Santini S."/>
            <person name="Schenkelaars Q."/>
            <person name="Jourda C."/>
            <person name="Duchesne M."/>
            <person name="Belahbib H."/>
            <person name="Rocher C."/>
            <person name="Selva M."/>
            <person name="Riesgo A."/>
            <person name="Vervoort M."/>
            <person name="Leys S.P."/>
            <person name="Kodjabachian L."/>
            <person name="Le Bivic A."/>
            <person name="Borchiellini C."/>
            <person name="Claverie J.M."/>
            <person name="Renard E."/>
        </authorList>
    </citation>
    <scope>NUCLEOTIDE SEQUENCE [LARGE SCALE GENOMIC DNA]</scope>
    <source>
        <strain evidence="7">SPO-2</strain>
    </source>
</reference>
<dbReference type="SMART" id="SM00032">
    <property type="entry name" value="CCP"/>
    <property type="match status" value="1"/>
</dbReference>
<evidence type="ECO:0000256" key="5">
    <source>
        <dbReference type="SAM" id="Phobius"/>
    </source>
</evidence>
<dbReference type="Pfam" id="PF23263">
    <property type="entry name" value="C8-3_MUC4"/>
    <property type="match status" value="1"/>
</dbReference>
<accession>A0AAV7JZ95</accession>
<dbReference type="PROSITE" id="PS50923">
    <property type="entry name" value="SUSHI"/>
    <property type="match status" value="1"/>
</dbReference>
<proteinExistence type="predicted"/>
<comment type="caution">
    <text evidence="4">Lacks conserved residue(s) required for the propagation of feature annotation.</text>
</comment>
<dbReference type="Pfam" id="PF00084">
    <property type="entry name" value="Sushi"/>
    <property type="match status" value="1"/>
</dbReference>
<comment type="caution">
    <text evidence="7">The sequence shown here is derived from an EMBL/GenBank/DDBJ whole genome shotgun (WGS) entry which is preliminary data.</text>
</comment>
<dbReference type="Gene3D" id="2.10.70.10">
    <property type="entry name" value="Complement Module, domain 1"/>
    <property type="match status" value="1"/>
</dbReference>
<keyword evidence="5" id="KW-1133">Transmembrane helix</keyword>
<keyword evidence="4" id="KW-0768">Sushi</keyword>
<dbReference type="InterPro" id="IPR056619">
    <property type="entry name" value="C8-3_MUC4"/>
</dbReference>
<feature type="transmembrane region" description="Helical" evidence="5">
    <location>
        <begin position="146"/>
        <end position="172"/>
    </location>
</feature>
<sequence length="196" mass="21721">MISESDSIFSYQTPFDYNTYSIPSFLPSFISPDLEQVSSEVKELCGDSFSCLFDAVTTGVLSFANETLIFTNIVEEIMNNSVKTISCGFPNGTENGILNDCTFFAGSIVSITCNTGYYIAGPERLSCSEDGIWSNKFLCLKQSSSLAIISVAIIIIFFLICCLSGILLIILLKYHPKMGYKVYHGERQLKFLHKLS</sequence>
<keyword evidence="3" id="KW-1015">Disulfide bond</keyword>
<evidence type="ECO:0000259" key="6">
    <source>
        <dbReference type="PROSITE" id="PS50923"/>
    </source>
</evidence>
<dbReference type="GO" id="GO:0016020">
    <property type="term" value="C:membrane"/>
    <property type="evidence" value="ECO:0007669"/>
    <property type="project" value="UniProtKB-SubCell"/>
</dbReference>
<dbReference type="EMBL" id="JAKMXF010000224">
    <property type="protein sequence ID" value="KAI6654222.1"/>
    <property type="molecule type" value="Genomic_DNA"/>
</dbReference>
<dbReference type="Proteomes" id="UP001165289">
    <property type="component" value="Unassembled WGS sequence"/>
</dbReference>
<evidence type="ECO:0000256" key="4">
    <source>
        <dbReference type="PROSITE-ProRule" id="PRU00302"/>
    </source>
</evidence>
<feature type="domain" description="Sushi" evidence="6">
    <location>
        <begin position="85"/>
        <end position="141"/>
    </location>
</feature>